<dbReference type="AlphaFoldDB" id="A0A9P8RZB2"/>
<keyword evidence="1" id="KW-0812">Transmembrane</keyword>
<keyword evidence="3" id="KW-1185">Reference proteome</keyword>
<evidence type="ECO:0008006" key="4">
    <source>
        <dbReference type="Google" id="ProtNLM"/>
    </source>
</evidence>
<feature type="transmembrane region" description="Helical" evidence="1">
    <location>
        <begin position="6"/>
        <end position="23"/>
    </location>
</feature>
<name>A0A9P8RZB2_9EUKA</name>
<evidence type="ECO:0000256" key="1">
    <source>
        <dbReference type="SAM" id="Phobius"/>
    </source>
</evidence>
<keyword evidence="1" id="KW-1133">Transmembrane helix</keyword>
<proteinExistence type="predicted"/>
<reference evidence="2 3" key="1">
    <citation type="journal article" date="2014" name="PLoS Genet.">
        <title>The Genome of Spironucleus salmonicida Highlights a Fish Pathogen Adapted to Fluctuating Environments.</title>
        <authorList>
            <person name="Xu F."/>
            <person name="Jerlstrom-Hultqvist J."/>
            <person name="Einarsson E."/>
            <person name="Astvaldsson A."/>
            <person name="Svard S.G."/>
            <person name="Andersson J.O."/>
        </authorList>
    </citation>
    <scope>NUCLEOTIDE SEQUENCE [LARGE SCALE GENOMIC DNA]</scope>
    <source>
        <strain evidence="2 3">ATCC 50377</strain>
    </source>
</reference>
<accession>A0A9P8RZB2</accession>
<dbReference type="Proteomes" id="UP000018208">
    <property type="component" value="Unassembled WGS sequence"/>
</dbReference>
<dbReference type="GeneID" id="94298487"/>
<evidence type="ECO:0000313" key="2">
    <source>
        <dbReference type="EMBL" id="KAH0574506.1"/>
    </source>
</evidence>
<dbReference type="RefSeq" id="XP_067765279.1">
    <property type="nucleotide sequence ID" value="XM_067908305.1"/>
</dbReference>
<sequence>MLYYRILYLNIIILQISYLMTFLNELSLSVFQREQLTIDYTKLPFMSKLPLQYSTQLTVQEKNIKNSTFIKQISTPLSLQQSSQLETLFNDLSIFIQIEAYIKNQLVGPLLLFIQHEMTSLLNLAQINFLLAFQELHNQQLFAFVTYSDPDLVPNLLLQLKSLNIPVLSFTFSTNIYDIIAPFAYYFNSNTIILTNTQLNLSRLLLVNQSTLQSVFNFLILGETLPVPQLSSKLNKNKILVITQQKLAEVQNKILSKSQYFPFLNNQRHLSRFVK</sequence>
<keyword evidence="1" id="KW-0472">Membrane</keyword>
<dbReference type="EMBL" id="AUWU02000004">
    <property type="protein sequence ID" value="KAH0574506.1"/>
    <property type="molecule type" value="Genomic_DNA"/>
</dbReference>
<gene>
    <name evidence="2" type="ORF">SS50377_24464</name>
</gene>
<organism evidence="2 3">
    <name type="scientific">Spironucleus salmonicida</name>
    <dbReference type="NCBI Taxonomy" id="348837"/>
    <lineage>
        <taxon>Eukaryota</taxon>
        <taxon>Metamonada</taxon>
        <taxon>Diplomonadida</taxon>
        <taxon>Hexamitidae</taxon>
        <taxon>Hexamitinae</taxon>
        <taxon>Spironucleus</taxon>
    </lineage>
</organism>
<protein>
    <recommendedName>
        <fullName evidence="4">Transmembrane protein</fullName>
    </recommendedName>
</protein>
<comment type="caution">
    <text evidence="2">The sequence shown here is derived from an EMBL/GenBank/DDBJ whole genome shotgun (WGS) entry which is preliminary data.</text>
</comment>
<evidence type="ECO:0000313" key="3">
    <source>
        <dbReference type="Proteomes" id="UP000018208"/>
    </source>
</evidence>
<dbReference type="KEGG" id="ssao:94298487"/>